<dbReference type="PANTHER" id="PTHR34988">
    <property type="entry name" value="PROTEIN, PUTATIVE-RELATED"/>
    <property type="match status" value="1"/>
</dbReference>
<dbReference type="OrthoDB" id="552202at2"/>
<dbReference type="AlphaFoldDB" id="A0A1D8U445"/>
<dbReference type="EMBL" id="CP017599">
    <property type="protein sequence ID" value="AOX04466.1"/>
    <property type="molecule type" value="Genomic_DNA"/>
</dbReference>
<reference evidence="3" key="1">
    <citation type="submission" date="2016-10" db="EMBL/GenBank/DDBJ databases">
        <title>Comparative genomics uncovers the prolific and rare metabolic potential of the cyanobacterial genus Moorea.</title>
        <authorList>
            <person name="Leao T."/>
            <person name="Castelao G."/>
            <person name="Korobeynikov A."/>
            <person name="Monroe E.A."/>
            <person name="Podell S."/>
            <person name="Glukhov E."/>
            <person name="Allen E."/>
            <person name="Gerwick W.H."/>
            <person name="Gerwick L."/>
        </authorList>
    </citation>
    <scope>NUCLEOTIDE SEQUENCE [LARGE SCALE GENOMIC DNA]</scope>
    <source>
        <strain evidence="3">PAL-8-15-08-1</strain>
    </source>
</reference>
<dbReference type="Pfam" id="PF03479">
    <property type="entry name" value="PCC"/>
    <property type="match status" value="1"/>
</dbReference>
<dbReference type="GO" id="GO:0003677">
    <property type="term" value="F:DNA binding"/>
    <property type="evidence" value="ECO:0007669"/>
    <property type="project" value="UniProtKB-KW"/>
</dbReference>
<dbReference type="Gene3D" id="3.30.1330.80">
    <property type="entry name" value="Hypothetical protein, similar to alpha- acetolactate decarboxylase, domain 2"/>
    <property type="match status" value="1"/>
</dbReference>
<dbReference type="Proteomes" id="UP000177870">
    <property type="component" value="Chromosome"/>
</dbReference>
<sequence length="138" mass="15294">MEAFAIRIQPDQDLKVSLINVVKKNTIQAGFILTAVGSLKQANLRFANQNTSKLLIEKFEIVSLVGTLSIHGVHLHISLADKNGKVIGGHLAEDCIIYTTAEIVIGTSEEFSFIRTLDQTTGYKELEVRHKNRVMSTE</sequence>
<dbReference type="KEGG" id="mpro:BJP34_22270"/>
<evidence type="ECO:0000259" key="1">
    <source>
        <dbReference type="PROSITE" id="PS51742"/>
    </source>
</evidence>
<keyword evidence="2" id="KW-0238">DNA-binding</keyword>
<organism evidence="2 3">
    <name type="scientific">Moorena producens PAL-8-15-08-1</name>
    <dbReference type="NCBI Taxonomy" id="1458985"/>
    <lineage>
        <taxon>Bacteria</taxon>
        <taxon>Bacillati</taxon>
        <taxon>Cyanobacteriota</taxon>
        <taxon>Cyanophyceae</taxon>
        <taxon>Coleofasciculales</taxon>
        <taxon>Coleofasciculaceae</taxon>
        <taxon>Moorena</taxon>
    </lineage>
</organism>
<protein>
    <submittedName>
        <fullName evidence="2">DNA-binding protein with PD1-like DNA-binding motif</fullName>
    </submittedName>
</protein>
<dbReference type="STRING" id="1458985.BJP34_22270"/>
<dbReference type="CDD" id="cd11378">
    <property type="entry name" value="DUF296"/>
    <property type="match status" value="1"/>
</dbReference>
<evidence type="ECO:0000313" key="3">
    <source>
        <dbReference type="Proteomes" id="UP000177870"/>
    </source>
</evidence>
<dbReference type="SUPFAM" id="SSF117856">
    <property type="entry name" value="AF0104/ALDC/Ptd012-like"/>
    <property type="match status" value="1"/>
</dbReference>
<dbReference type="PROSITE" id="PS51742">
    <property type="entry name" value="PPC"/>
    <property type="match status" value="1"/>
</dbReference>
<name>A0A1D8U445_9CYAN</name>
<dbReference type="InterPro" id="IPR005175">
    <property type="entry name" value="PPC_dom"/>
</dbReference>
<proteinExistence type="predicted"/>
<gene>
    <name evidence="2" type="ORF">BJP34_22270</name>
</gene>
<feature type="domain" description="PPC" evidence="1">
    <location>
        <begin position="1"/>
        <end position="129"/>
    </location>
</feature>
<accession>A0A1D8U445</accession>
<dbReference type="PANTHER" id="PTHR34988:SF1">
    <property type="entry name" value="DNA-BINDING PROTEIN"/>
    <property type="match status" value="1"/>
</dbReference>
<evidence type="ECO:0000313" key="2">
    <source>
        <dbReference type="EMBL" id="AOX04466.1"/>
    </source>
</evidence>